<dbReference type="Proteomes" id="UP000828941">
    <property type="component" value="Chromosome 6"/>
</dbReference>
<evidence type="ECO:0000313" key="2">
    <source>
        <dbReference type="Proteomes" id="UP000828941"/>
    </source>
</evidence>
<proteinExistence type="predicted"/>
<gene>
    <name evidence="1" type="ORF">L6164_014675</name>
</gene>
<accession>A0ACB9NLS7</accession>
<evidence type="ECO:0000313" key="1">
    <source>
        <dbReference type="EMBL" id="KAI4336106.1"/>
    </source>
</evidence>
<organism evidence="1 2">
    <name type="scientific">Bauhinia variegata</name>
    <name type="common">Purple orchid tree</name>
    <name type="synonym">Phanera variegata</name>
    <dbReference type="NCBI Taxonomy" id="167791"/>
    <lineage>
        <taxon>Eukaryota</taxon>
        <taxon>Viridiplantae</taxon>
        <taxon>Streptophyta</taxon>
        <taxon>Embryophyta</taxon>
        <taxon>Tracheophyta</taxon>
        <taxon>Spermatophyta</taxon>
        <taxon>Magnoliopsida</taxon>
        <taxon>eudicotyledons</taxon>
        <taxon>Gunneridae</taxon>
        <taxon>Pentapetalae</taxon>
        <taxon>rosids</taxon>
        <taxon>fabids</taxon>
        <taxon>Fabales</taxon>
        <taxon>Fabaceae</taxon>
        <taxon>Cercidoideae</taxon>
        <taxon>Cercideae</taxon>
        <taxon>Bauhiniinae</taxon>
        <taxon>Bauhinia</taxon>
    </lineage>
</organism>
<name>A0ACB9NLS7_BAUVA</name>
<sequence>MHATVQPGGRSPKPMSSPTSISQLKSGSDSGQNSTSSFPSQVKGKKRGRMDQGSEPVKRVRSTKTEDGDPGHFRQDSTLKSEIAKITEKGRLVDIEGVEKLVQLMVPERNEKKKDLASRSMLASVIAATDKFDCLSQFVQLRGLAVFDEWLQEVHKGKIGDVDKSTEEFILILLQALDKLPVNLQALQTCHIGRSVNHLRSNKNVEIQKKSRGLVDTWKKRVEVEWNMNDAKTGSGQAVPWSARPRLPEVAQSGNRNSGGSSDVAMKSSVTQVSASKTASVKIVQGQTARSASTSVSPGSMKSVPSPASATMKDGQPRDAAASGASDIPTANARDEKSSSSSQSHSNSQSCSSDHAKTGGFSGKEDARSSTAMSVNRISGSSSRHRKSINGFPGSSSSGGQRETVSSRTSSLHKNSASQKLSQSGLACEKALDSPSLDGNAHKLIVKIPNRGRSPAQSASAGSFDDPSIMNSRASSPVLSEKQDQFEHCSKEKSDSYRANIGSDINTESWQSNDFKDMLTGSDEGDGSPAAVTHEECCRTGDDSKKISEVSKTASSSSGNENKSGNLQDASFSSINALIESCVKYSEGNTSMSIVDDVGMNLLASVAAGEISKSDLVSPAGSPERNTVTVEQSCAGDSKVKSSEEDLARDECHSNDGPDDEHKKQGISGDLGANNDDSDSDILTSEGKASEGHNKHVSSSTMDVKQGTDVCSENKGKQDEKSVSASLAAYPESTTQEARNNDSCKLLNEKMLGVNASGNPDVKVSDISSEIKMEGIEKASSCPFLEVDVKADNCTIDGLSSGRQTAQKPPSILTQSNSEKGLDEDVHQPSAVTADKFAEDLNGREAGKTDDMADQNPASQFEKQRNKLESDTLTMHENGGMNSLGSGVTGHAAEYVEENSEAKEVHDAGQILHQVSPNFPSREMDQCLDSKGSKLTPVEAEEAEECTSTTADASPISAAAVSDMDAKVEFDLNEGFNADDGKCSEFNSIPTPGCATAVRLISPVPFPASSLPGGIPASFTVAAAAKGPFVPPEDLLKSKGELGWKGSAATSAFRPAEPRKNVEMPLGTSTTPIPDAAAGKQSRAPLDIDLNIADERILDDIVSPSSTCQKDCVPPAADGHDPLCNKAVDSSPVRCPGGLGLDLNQVDEASDVGNCSTSNGHKMDEPHLQVKSPSGGPPSNELSVRRDFDLNNGPVVDEVSTESSFFPQHARSSVASQPPVSGLRMSNAELGNLSWFPSTGNTYSAVTISSIMPDSGNQPFSIVAPNGPQRILGPATGGGPFGPDVYRGPVLSSSPAVPYPSAPFQYSVFPFNSSFPLPSASFSGGSTTYVDSMSGGRLCFPGVNSQLIGPAGTVSSQYPRPYVVSLTDGSNSSSAESSRKWGRQGLDLNAGPGGPDIEGRDENSPLVPRQLSVAGSKALAEEQARMFQLAGSIPKRKEPDSGWESYEQPSWQ</sequence>
<keyword evidence="2" id="KW-1185">Reference proteome</keyword>
<protein>
    <submittedName>
        <fullName evidence="1">Uncharacterized protein</fullName>
    </submittedName>
</protein>
<dbReference type="EMBL" id="CM039431">
    <property type="protein sequence ID" value="KAI4336106.1"/>
    <property type="molecule type" value="Genomic_DNA"/>
</dbReference>
<reference evidence="1 2" key="1">
    <citation type="journal article" date="2022" name="DNA Res.">
        <title>Chromosomal-level genome assembly of the orchid tree Bauhinia variegata (Leguminosae; Cercidoideae) supports the allotetraploid origin hypothesis of Bauhinia.</title>
        <authorList>
            <person name="Zhong Y."/>
            <person name="Chen Y."/>
            <person name="Zheng D."/>
            <person name="Pang J."/>
            <person name="Liu Y."/>
            <person name="Luo S."/>
            <person name="Meng S."/>
            <person name="Qian L."/>
            <person name="Wei D."/>
            <person name="Dai S."/>
            <person name="Zhou R."/>
        </authorList>
    </citation>
    <scope>NUCLEOTIDE SEQUENCE [LARGE SCALE GENOMIC DNA]</scope>
    <source>
        <strain evidence="1">BV-YZ2020</strain>
    </source>
</reference>
<comment type="caution">
    <text evidence="1">The sequence shown here is derived from an EMBL/GenBank/DDBJ whole genome shotgun (WGS) entry which is preliminary data.</text>
</comment>